<dbReference type="InterPro" id="IPR016215">
    <property type="entry name" value="NTA_MOA"/>
</dbReference>
<feature type="binding site" evidence="6">
    <location>
        <position position="148"/>
    </location>
    <ligand>
        <name>FMN</name>
        <dbReference type="ChEBI" id="CHEBI:58210"/>
    </ligand>
</feature>
<dbReference type="PANTHER" id="PTHR30011:SF16">
    <property type="entry name" value="C2H2 FINGER DOMAIN TRANSCRIPTION FACTOR (EUROFUNG)-RELATED"/>
    <property type="match status" value="1"/>
</dbReference>
<evidence type="ECO:0000256" key="1">
    <source>
        <dbReference type="ARBA" id="ARBA00022630"/>
    </source>
</evidence>
<sequence>MQQRQMNLGAFFLIPGHHLGGWRHPEASAEKVLSFDFMKELAQTAERGKFDMIFIGDELKGAGNSEIGRHLARYTSFEPTTLLSALSTVTEKIGLAATLSTTFNEPFHVARKLASIDHLSGGRVGWNVVTSSMSAEAHNFGQGNLMLHEERYLRAAEFMEVVKGLWDTYEDDALVIDKKTGIFSDADKIQPLDYQGKWFSVKGPLNIARPPQGYPVMIQAGTSEAGRELAARSAEAVFAACHTFEEAREYYSDMKGRLAKYGRSPEEFKIMPGVYPIVGRTEEEANEKEALMNELVLPKLGVAFLSGLTGIDLSGYSIDDPFPGIFPDSSNNNGIKSRIEVMKGISGRENLTIRQFYEKIAGARGHWSIKGSPSQIADQLEYWFREGAADGFNVMPPYLPGGLNDFVDLVIPELQQRGLFRTEYTGRTLREHLGLSRPENQRVQAVSRVTE</sequence>
<dbReference type="NCBIfam" id="TIGR03860">
    <property type="entry name" value="FMN_nitrolo"/>
    <property type="match status" value="1"/>
</dbReference>
<feature type="binding site" evidence="6">
    <location>
        <position position="57"/>
    </location>
    <ligand>
        <name>FMN</name>
        <dbReference type="ChEBI" id="CHEBI:58210"/>
    </ligand>
</feature>
<evidence type="ECO:0000313" key="8">
    <source>
        <dbReference type="EMBL" id="BBI30715.1"/>
    </source>
</evidence>
<comment type="similarity">
    <text evidence="5">Belongs to the NtaA/SnaA/DszA monooxygenase family.</text>
</comment>
<evidence type="ECO:0000256" key="6">
    <source>
        <dbReference type="PIRSR" id="PIRSR000337-1"/>
    </source>
</evidence>
<evidence type="ECO:0000256" key="2">
    <source>
        <dbReference type="ARBA" id="ARBA00022643"/>
    </source>
</evidence>
<dbReference type="AlphaFoldDB" id="A0A3T1CY92"/>
<evidence type="ECO:0000259" key="7">
    <source>
        <dbReference type="Pfam" id="PF00296"/>
    </source>
</evidence>
<dbReference type="Proteomes" id="UP000289856">
    <property type="component" value="Chromosome"/>
</dbReference>
<dbReference type="GO" id="GO:0004497">
    <property type="term" value="F:monooxygenase activity"/>
    <property type="evidence" value="ECO:0007669"/>
    <property type="project" value="UniProtKB-KW"/>
</dbReference>
<keyword evidence="2 6" id="KW-0288">FMN</keyword>
<dbReference type="GO" id="GO:0016705">
    <property type="term" value="F:oxidoreductase activity, acting on paired donors, with incorporation or reduction of molecular oxygen"/>
    <property type="evidence" value="ECO:0007669"/>
    <property type="project" value="InterPro"/>
</dbReference>
<feature type="binding site" evidence="6">
    <location>
        <position position="223"/>
    </location>
    <ligand>
        <name>FMN</name>
        <dbReference type="ChEBI" id="CHEBI:58210"/>
    </ligand>
</feature>
<dbReference type="PIRSF" id="PIRSF000337">
    <property type="entry name" value="NTA_MOA"/>
    <property type="match status" value="1"/>
</dbReference>
<keyword evidence="1 6" id="KW-0285">Flavoprotein</keyword>
<name>A0A3T1CY92_9BACL</name>
<evidence type="ECO:0000256" key="5">
    <source>
        <dbReference type="ARBA" id="ARBA00033748"/>
    </source>
</evidence>
<evidence type="ECO:0000256" key="4">
    <source>
        <dbReference type="ARBA" id="ARBA00023033"/>
    </source>
</evidence>
<dbReference type="InterPro" id="IPR036661">
    <property type="entry name" value="Luciferase-like_sf"/>
</dbReference>
<keyword evidence="9" id="KW-1185">Reference proteome</keyword>
<keyword evidence="3" id="KW-0560">Oxidoreductase</keyword>
<proteinExistence type="inferred from homology"/>
<dbReference type="PANTHER" id="PTHR30011">
    <property type="entry name" value="ALKANESULFONATE MONOOXYGENASE-RELATED"/>
    <property type="match status" value="1"/>
</dbReference>
<dbReference type="EMBL" id="AP019400">
    <property type="protein sequence ID" value="BBI30715.1"/>
    <property type="molecule type" value="Genomic_DNA"/>
</dbReference>
<reference evidence="8 9" key="1">
    <citation type="submission" date="2019-01" db="EMBL/GenBank/DDBJ databases">
        <title>Complete genome sequence of Cohnella hallensis HS21 isolated from Korean fir (Abies koreana) rhizospheric soil.</title>
        <authorList>
            <person name="Jiang L."/>
            <person name="Kang S.W."/>
            <person name="Kim S."/>
            <person name="Jung J."/>
            <person name="Kim C.Y."/>
            <person name="Kim D.H."/>
            <person name="Kim S.W."/>
            <person name="Lee J."/>
        </authorList>
    </citation>
    <scope>NUCLEOTIDE SEQUENCE [LARGE SCALE GENOMIC DNA]</scope>
    <source>
        <strain evidence="8 9">HS21</strain>
    </source>
</reference>
<dbReference type="Pfam" id="PF00296">
    <property type="entry name" value="Bac_luciferase"/>
    <property type="match status" value="1"/>
</dbReference>
<evidence type="ECO:0000256" key="3">
    <source>
        <dbReference type="ARBA" id="ARBA00023002"/>
    </source>
</evidence>
<organism evidence="8 9">
    <name type="scientific">Cohnella abietis</name>
    <dbReference type="NCBI Taxonomy" id="2507935"/>
    <lineage>
        <taxon>Bacteria</taxon>
        <taxon>Bacillati</taxon>
        <taxon>Bacillota</taxon>
        <taxon>Bacilli</taxon>
        <taxon>Bacillales</taxon>
        <taxon>Paenibacillaceae</taxon>
        <taxon>Cohnella</taxon>
    </lineage>
</organism>
<evidence type="ECO:0000313" key="9">
    <source>
        <dbReference type="Proteomes" id="UP000289856"/>
    </source>
</evidence>
<keyword evidence="4 8" id="KW-0503">Monooxygenase</keyword>
<dbReference type="Gene3D" id="3.20.20.30">
    <property type="entry name" value="Luciferase-like domain"/>
    <property type="match status" value="1"/>
</dbReference>
<feature type="domain" description="Luciferase-like" evidence="7">
    <location>
        <begin position="23"/>
        <end position="289"/>
    </location>
</feature>
<dbReference type="SUPFAM" id="SSF51679">
    <property type="entry name" value="Bacterial luciferase-like"/>
    <property type="match status" value="1"/>
</dbReference>
<dbReference type="CDD" id="cd01095">
    <property type="entry name" value="Nitrilotriacetate_monoxgenase"/>
    <property type="match status" value="1"/>
</dbReference>
<dbReference type="InterPro" id="IPR051260">
    <property type="entry name" value="Diverse_substr_monoxygenases"/>
</dbReference>
<accession>A0A3T1CY92</accession>
<protein>
    <submittedName>
        <fullName evidence="8">Monooxygenase</fullName>
    </submittedName>
</protein>
<feature type="binding site" evidence="6">
    <location>
        <position position="98"/>
    </location>
    <ligand>
        <name>FMN</name>
        <dbReference type="ChEBI" id="CHEBI:58210"/>
    </ligand>
</feature>
<feature type="binding site" evidence="6">
    <location>
        <position position="152"/>
    </location>
    <ligand>
        <name>FMN</name>
        <dbReference type="ChEBI" id="CHEBI:58210"/>
    </ligand>
</feature>
<dbReference type="KEGG" id="cohn:KCTCHS21_01140"/>
<gene>
    <name evidence="8" type="primary">ssuD_1</name>
    <name evidence="8" type="ORF">KCTCHS21_01140</name>
</gene>
<dbReference type="InterPro" id="IPR011251">
    <property type="entry name" value="Luciferase-like_dom"/>
</dbReference>